<dbReference type="RefSeq" id="WP_119926763.1">
    <property type="nucleotide sequence ID" value="NZ_QZEY01000004.1"/>
</dbReference>
<dbReference type="InterPro" id="IPR039422">
    <property type="entry name" value="MarR/SlyA-like"/>
</dbReference>
<dbReference type="AlphaFoldDB" id="A0A3A4BN71"/>
<keyword evidence="3" id="KW-1185">Reference proteome</keyword>
<dbReference type="PANTHER" id="PTHR33164">
    <property type="entry name" value="TRANSCRIPTIONAL REGULATOR, MARR FAMILY"/>
    <property type="match status" value="1"/>
</dbReference>
<dbReference type="OrthoDB" id="3821431at2"/>
<dbReference type="PANTHER" id="PTHR33164:SF99">
    <property type="entry name" value="MARR FAMILY REGULATORY PROTEIN"/>
    <property type="match status" value="1"/>
</dbReference>
<proteinExistence type="predicted"/>
<reference evidence="2 3" key="1">
    <citation type="submission" date="2018-09" db="EMBL/GenBank/DDBJ databases">
        <title>YIM 75507 draft genome.</title>
        <authorList>
            <person name="Tang S."/>
            <person name="Feng Y."/>
        </authorList>
    </citation>
    <scope>NUCLEOTIDE SEQUENCE [LARGE SCALE GENOMIC DNA]</scope>
    <source>
        <strain evidence="2 3">YIM 75507</strain>
    </source>
</reference>
<dbReference type="Pfam" id="PF01047">
    <property type="entry name" value="MarR"/>
    <property type="match status" value="1"/>
</dbReference>
<name>A0A3A4BN71_9ACTN</name>
<feature type="domain" description="HTH marR-type" evidence="1">
    <location>
        <begin position="1"/>
        <end position="148"/>
    </location>
</feature>
<gene>
    <name evidence="2" type="ORF">D5H75_13385</name>
</gene>
<dbReference type="GO" id="GO:0003700">
    <property type="term" value="F:DNA-binding transcription factor activity"/>
    <property type="evidence" value="ECO:0007669"/>
    <property type="project" value="InterPro"/>
</dbReference>
<dbReference type="EMBL" id="QZEY01000004">
    <property type="protein sequence ID" value="RJL32514.1"/>
    <property type="molecule type" value="Genomic_DNA"/>
</dbReference>
<comment type="caution">
    <text evidence="2">The sequence shown here is derived from an EMBL/GenBank/DDBJ whole genome shotgun (WGS) entry which is preliminary data.</text>
</comment>
<dbReference type="SUPFAM" id="SSF46785">
    <property type="entry name" value="Winged helix' DNA-binding domain"/>
    <property type="match status" value="1"/>
</dbReference>
<dbReference type="Gene3D" id="1.10.10.10">
    <property type="entry name" value="Winged helix-like DNA-binding domain superfamily/Winged helix DNA-binding domain"/>
    <property type="match status" value="1"/>
</dbReference>
<dbReference type="InterPro" id="IPR000835">
    <property type="entry name" value="HTH_MarR-typ"/>
</dbReference>
<organism evidence="2 3">
    <name type="scientific">Bailinhaonella thermotolerans</name>
    <dbReference type="NCBI Taxonomy" id="1070861"/>
    <lineage>
        <taxon>Bacteria</taxon>
        <taxon>Bacillati</taxon>
        <taxon>Actinomycetota</taxon>
        <taxon>Actinomycetes</taxon>
        <taxon>Streptosporangiales</taxon>
        <taxon>Streptosporangiaceae</taxon>
        <taxon>Bailinhaonella</taxon>
    </lineage>
</organism>
<evidence type="ECO:0000313" key="3">
    <source>
        <dbReference type="Proteomes" id="UP000265768"/>
    </source>
</evidence>
<evidence type="ECO:0000259" key="1">
    <source>
        <dbReference type="PROSITE" id="PS50995"/>
    </source>
</evidence>
<dbReference type="InterPro" id="IPR036388">
    <property type="entry name" value="WH-like_DNA-bd_sf"/>
</dbReference>
<dbReference type="SMART" id="SM00347">
    <property type="entry name" value="HTH_MARR"/>
    <property type="match status" value="1"/>
</dbReference>
<sequence length="169" mass="18778">MSSSSRPLTTRELRAWLGFVRAGHLLDHELERQIKRDGDISHAEYEVLVHLDWAQDHRLRMAELASRVAISKSRLTYQVTQLERAGLVVRTSCPTDGRAVWAQLTDAGAALLARVRPGHREAVRENFIDLLTPEELDVLADAMSRVVARLSPTLAGLLPAADDKPGGRE</sequence>
<dbReference type="PROSITE" id="PS50995">
    <property type="entry name" value="HTH_MARR_2"/>
    <property type="match status" value="1"/>
</dbReference>
<protein>
    <submittedName>
        <fullName evidence="2">MarR family transcriptional regulator</fullName>
    </submittedName>
</protein>
<dbReference type="InterPro" id="IPR036390">
    <property type="entry name" value="WH_DNA-bd_sf"/>
</dbReference>
<evidence type="ECO:0000313" key="2">
    <source>
        <dbReference type="EMBL" id="RJL32514.1"/>
    </source>
</evidence>
<dbReference type="GO" id="GO:0006950">
    <property type="term" value="P:response to stress"/>
    <property type="evidence" value="ECO:0007669"/>
    <property type="project" value="TreeGrafter"/>
</dbReference>
<dbReference type="PRINTS" id="PR00598">
    <property type="entry name" value="HTHMARR"/>
</dbReference>
<accession>A0A3A4BN71</accession>
<dbReference type="Proteomes" id="UP000265768">
    <property type="component" value="Unassembled WGS sequence"/>
</dbReference>